<dbReference type="RefSeq" id="WP_353396495.1">
    <property type="nucleotide sequence ID" value="NZ_BAABWU010000001.1"/>
</dbReference>
<evidence type="ECO:0008006" key="4">
    <source>
        <dbReference type="Google" id="ProtNLM"/>
    </source>
</evidence>
<feature type="transmembrane region" description="Helical" evidence="1">
    <location>
        <begin position="77"/>
        <end position="98"/>
    </location>
</feature>
<keyword evidence="1" id="KW-1133">Transmembrane helix</keyword>
<dbReference type="Pfam" id="PF08570">
    <property type="entry name" value="DUF1761"/>
    <property type="match status" value="1"/>
</dbReference>
<keyword evidence="1" id="KW-0812">Transmembrane</keyword>
<name>A0ABQ0AG62_9RHOB</name>
<keyword evidence="1" id="KW-0472">Membrane</keyword>
<evidence type="ECO:0000256" key="1">
    <source>
        <dbReference type="SAM" id="Phobius"/>
    </source>
</evidence>
<sequence length="131" mass="13436">MEILNVLVAAAAGFALGAVYYGILAEPWMVAAGIRRGTDGKPESGQTALTFAIGFVLQLVVAGMMRHVFTLSGISSAGAGVVAGFGVGLFFITPWIALNNLYAGRPVKLTVIDGGYATLACAVIGLVLSLF</sequence>
<feature type="transmembrane region" description="Helical" evidence="1">
    <location>
        <begin position="45"/>
        <end position="65"/>
    </location>
</feature>
<protein>
    <recommendedName>
        <fullName evidence="4">DUF1761 domain-containing protein</fullName>
    </recommendedName>
</protein>
<comment type="caution">
    <text evidence="2">The sequence shown here is derived from an EMBL/GenBank/DDBJ whole genome shotgun (WGS) entry which is preliminary data.</text>
</comment>
<evidence type="ECO:0000313" key="3">
    <source>
        <dbReference type="Proteomes" id="UP001441944"/>
    </source>
</evidence>
<proteinExistence type="predicted"/>
<reference evidence="2 3" key="1">
    <citation type="submission" date="2024-04" db="EMBL/GenBank/DDBJ databases">
        <title>Draft genome sequence of Pseudophaeobacter arcticus NBRC 116598.</title>
        <authorList>
            <person name="Miyakawa T."/>
            <person name="Kusuya Y."/>
            <person name="Miura T."/>
        </authorList>
    </citation>
    <scope>NUCLEOTIDE SEQUENCE [LARGE SCALE GENOMIC DNA]</scope>
    <source>
        <strain evidence="2 3">SU-CL00105</strain>
    </source>
</reference>
<organism evidence="2 3">
    <name type="scientific">Pseudophaeobacter arcticus</name>
    <dbReference type="NCBI Taxonomy" id="385492"/>
    <lineage>
        <taxon>Bacteria</taxon>
        <taxon>Pseudomonadati</taxon>
        <taxon>Pseudomonadota</taxon>
        <taxon>Alphaproteobacteria</taxon>
        <taxon>Rhodobacterales</taxon>
        <taxon>Paracoccaceae</taxon>
        <taxon>Pseudophaeobacter</taxon>
    </lineage>
</organism>
<evidence type="ECO:0000313" key="2">
    <source>
        <dbReference type="EMBL" id="GAA6194849.1"/>
    </source>
</evidence>
<accession>A0ABQ0AG62</accession>
<feature type="transmembrane region" description="Helical" evidence="1">
    <location>
        <begin position="6"/>
        <end position="24"/>
    </location>
</feature>
<gene>
    <name evidence="2" type="ORF">NBRC116598_02930</name>
</gene>
<dbReference type="Proteomes" id="UP001441944">
    <property type="component" value="Unassembled WGS sequence"/>
</dbReference>
<feature type="transmembrane region" description="Helical" evidence="1">
    <location>
        <begin position="110"/>
        <end position="130"/>
    </location>
</feature>
<dbReference type="EMBL" id="BAABWU010000001">
    <property type="protein sequence ID" value="GAA6194849.1"/>
    <property type="molecule type" value="Genomic_DNA"/>
</dbReference>
<dbReference type="InterPro" id="IPR013879">
    <property type="entry name" value="DUF1761"/>
</dbReference>
<keyword evidence="3" id="KW-1185">Reference proteome</keyword>